<dbReference type="EC" id="3.1.3.25" evidence="2"/>
<feature type="binding site" evidence="1">
    <location>
        <position position="83"/>
    </location>
    <ligand>
        <name>Mg(2+)</name>
        <dbReference type="ChEBI" id="CHEBI:18420"/>
        <label>1</label>
        <note>catalytic</note>
    </ligand>
</feature>
<sequence length="261" mass="26579">MSDARVARAAAEAGAAVVRARYGGTLVRHAKDGLDFATDADVAAERAILDVLARERPGDLVVGEELGATGDRGATRRWLVDPLCGTLNFATATPLVAVNVALQVDGVTTAAAVVDPLAGETWATDAPPTPSAASGLVDLNADGPTDRPFVGAELAADPAFRRVFGPRVLSTTLALAWVATGQRAGYVTDGAPGTLHDSVHFAAGIALCRAAGCVVTDLHGGAVESGRGLLAAADERTHDALVRLVAPALSTPRRTPDQPVA</sequence>
<keyword evidence="1" id="KW-0460">Magnesium</keyword>
<dbReference type="GO" id="GO:0006020">
    <property type="term" value="P:inositol metabolic process"/>
    <property type="evidence" value="ECO:0007669"/>
    <property type="project" value="TreeGrafter"/>
</dbReference>
<organism evidence="2 3">
    <name type="scientific">Nocardioides simplex</name>
    <name type="common">Arthrobacter simplex</name>
    <dbReference type="NCBI Taxonomy" id="2045"/>
    <lineage>
        <taxon>Bacteria</taxon>
        <taxon>Bacillati</taxon>
        <taxon>Actinomycetota</taxon>
        <taxon>Actinomycetes</taxon>
        <taxon>Propionibacteriales</taxon>
        <taxon>Nocardioidaceae</taxon>
        <taxon>Pimelobacter</taxon>
    </lineage>
</organism>
<keyword evidence="1" id="KW-0479">Metal-binding</keyword>
<reference evidence="2 3" key="1">
    <citation type="journal article" date="2015" name="Genome Announc.">
        <title>Complete Genome Sequence of Steroid-Transforming Nocardioides simplex VKM Ac-2033D.</title>
        <authorList>
            <person name="Shtratnikova V.Y."/>
            <person name="Schelkunov M.I."/>
            <person name="Pekov Y.A."/>
            <person name="Fokina V.V."/>
            <person name="Logacheva M.D."/>
            <person name="Sokolov S.L."/>
            <person name="Bragin E.Y."/>
            <person name="Ashapkin V.V."/>
            <person name="Donova M.V."/>
        </authorList>
    </citation>
    <scope>NUCLEOTIDE SEQUENCE [LARGE SCALE GENOMIC DNA]</scope>
    <source>
        <strain evidence="2 3">VKM Ac-2033D</strain>
    </source>
</reference>
<dbReference type="EMBL" id="CP009896">
    <property type="protein sequence ID" value="AJR18071.1"/>
    <property type="molecule type" value="Genomic_DNA"/>
</dbReference>
<dbReference type="AlphaFoldDB" id="A0A0C5XFX0"/>
<protein>
    <submittedName>
        <fullName evidence="2">Inositol-1-monophosphatase</fullName>
        <ecNumber evidence="2">3.1.3.25</ecNumber>
    </submittedName>
</protein>
<dbReference type="CDD" id="cd01637">
    <property type="entry name" value="IMPase_like"/>
    <property type="match status" value="1"/>
</dbReference>
<dbReference type="SUPFAM" id="SSF56655">
    <property type="entry name" value="Carbohydrate phosphatase"/>
    <property type="match status" value="1"/>
</dbReference>
<evidence type="ECO:0000313" key="3">
    <source>
        <dbReference type="Proteomes" id="UP000030300"/>
    </source>
</evidence>
<evidence type="ECO:0000313" key="2">
    <source>
        <dbReference type="EMBL" id="AJR18071.1"/>
    </source>
</evidence>
<comment type="cofactor">
    <cofactor evidence="1">
        <name>Mg(2+)</name>
        <dbReference type="ChEBI" id="CHEBI:18420"/>
    </cofactor>
</comment>
<dbReference type="Pfam" id="PF00459">
    <property type="entry name" value="Inositol_P"/>
    <property type="match status" value="2"/>
</dbReference>
<dbReference type="Gene3D" id="3.40.190.80">
    <property type="match status" value="1"/>
</dbReference>
<evidence type="ECO:0000256" key="1">
    <source>
        <dbReference type="PIRSR" id="PIRSR600760-2"/>
    </source>
</evidence>
<dbReference type="GO" id="GO:0008934">
    <property type="term" value="F:inositol monophosphate 1-phosphatase activity"/>
    <property type="evidence" value="ECO:0007669"/>
    <property type="project" value="TreeGrafter"/>
</dbReference>
<dbReference type="Proteomes" id="UP000030300">
    <property type="component" value="Chromosome"/>
</dbReference>
<dbReference type="HOGENOM" id="CLU_044118_0_0_11"/>
<dbReference type="PANTHER" id="PTHR20854">
    <property type="entry name" value="INOSITOL MONOPHOSPHATASE"/>
    <property type="match status" value="1"/>
</dbReference>
<feature type="binding site" evidence="1">
    <location>
        <position position="64"/>
    </location>
    <ligand>
        <name>Mg(2+)</name>
        <dbReference type="ChEBI" id="CHEBI:18420"/>
        <label>1</label>
        <note>catalytic</note>
    </ligand>
</feature>
<name>A0A0C5XFX0_NOCSI</name>
<feature type="binding site" evidence="1">
    <location>
        <position position="81"/>
    </location>
    <ligand>
        <name>Mg(2+)</name>
        <dbReference type="ChEBI" id="CHEBI:18420"/>
        <label>1</label>
        <note>catalytic</note>
    </ligand>
</feature>
<dbReference type="PRINTS" id="PR00377">
    <property type="entry name" value="IMPHPHTASES"/>
</dbReference>
<dbReference type="InterPro" id="IPR000760">
    <property type="entry name" value="Inositol_monophosphatase-like"/>
</dbReference>
<dbReference type="OrthoDB" id="9772456at2"/>
<proteinExistence type="predicted"/>
<dbReference type="RefSeq" id="WP_052138178.1">
    <property type="nucleotide sequence ID" value="NZ_BJMC01000005.1"/>
</dbReference>
<dbReference type="GeneID" id="96607950"/>
<accession>A0A0C5XFX0</accession>
<dbReference type="STRING" id="2045.KR76_03040"/>
<gene>
    <name evidence="2" type="ORF">KR76_03040</name>
</gene>
<keyword evidence="2" id="KW-0378">Hydrolase</keyword>
<dbReference type="PANTHER" id="PTHR20854:SF4">
    <property type="entry name" value="INOSITOL-1-MONOPHOSPHATASE-RELATED"/>
    <property type="match status" value="1"/>
</dbReference>
<dbReference type="Gene3D" id="3.30.540.10">
    <property type="entry name" value="Fructose-1,6-Bisphosphatase, subunit A, domain 1"/>
    <property type="match status" value="1"/>
</dbReference>
<dbReference type="GO" id="GO:0046872">
    <property type="term" value="F:metal ion binding"/>
    <property type="evidence" value="ECO:0007669"/>
    <property type="project" value="UniProtKB-KW"/>
</dbReference>
<keyword evidence="3" id="KW-1185">Reference proteome</keyword>
<dbReference type="KEGG" id="psim:KR76_03040"/>
<dbReference type="GO" id="GO:0007165">
    <property type="term" value="P:signal transduction"/>
    <property type="evidence" value="ECO:0007669"/>
    <property type="project" value="TreeGrafter"/>
</dbReference>